<dbReference type="Proteomes" id="UP000542210">
    <property type="component" value="Unassembled WGS sequence"/>
</dbReference>
<evidence type="ECO:0000256" key="1">
    <source>
        <dbReference type="SAM" id="MobiDB-lite"/>
    </source>
</evidence>
<proteinExistence type="predicted"/>
<gene>
    <name evidence="3" type="ORF">BJ982_005930</name>
</gene>
<dbReference type="RefSeq" id="WP_184885402.1">
    <property type="nucleotide sequence ID" value="NZ_BOOV01000011.1"/>
</dbReference>
<reference evidence="3 4" key="1">
    <citation type="submission" date="2020-08" db="EMBL/GenBank/DDBJ databases">
        <title>Sequencing the genomes of 1000 actinobacteria strains.</title>
        <authorList>
            <person name="Klenk H.-P."/>
        </authorList>
    </citation>
    <scope>NUCLEOTIDE SEQUENCE [LARGE SCALE GENOMIC DNA]</scope>
    <source>
        <strain evidence="3 4">DSM 45784</strain>
    </source>
</reference>
<accession>A0A7W7DD43</accession>
<feature type="region of interest" description="Disordered" evidence="1">
    <location>
        <begin position="155"/>
        <end position="174"/>
    </location>
</feature>
<keyword evidence="2" id="KW-1133">Transmembrane helix</keyword>
<sequence>MTDFSEKDLRDVLADRSSRSGGRSVPVDDIVRAGARLRRRRRLTVAAAFAAVSVSIGGVVAVAPGVAVLPESPVAGRPAFAPAWDAGLPDRWTTETGAKPLIHSERATVPGGRVVRFVPTSTETVLVMHCSDPRAWVMTATTRYAWTEEELRALGRGTASPAPLERDGKTGSRAERGASLEIGRCGGPQGDYVEWRYDVLSAGLDWKGKEQSVQVWVFPSEISIRAVESGSSVGGKCSGAGSPPRACDGSYLIDVGSPGRSADSLVDELGPSTETWLVGVYDGKAPAMSAG</sequence>
<keyword evidence="4" id="KW-1185">Reference proteome</keyword>
<dbReference type="EMBL" id="JACHND010000001">
    <property type="protein sequence ID" value="MBB4704386.1"/>
    <property type="molecule type" value="Genomic_DNA"/>
</dbReference>
<feature type="compositionally biased region" description="Basic and acidic residues" evidence="1">
    <location>
        <begin position="164"/>
        <end position="174"/>
    </location>
</feature>
<organism evidence="3 4">
    <name type="scientific">Sphaerisporangium siamense</name>
    <dbReference type="NCBI Taxonomy" id="795645"/>
    <lineage>
        <taxon>Bacteria</taxon>
        <taxon>Bacillati</taxon>
        <taxon>Actinomycetota</taxon>
        <taxon>Actinomycetes</taxon>
        <taxon>Streptosporangiales</taxon>
        <taxon>Streptosporangiaceae</taxon>
        <taxon>Sphaerisporangium</taxon>
    </lineage>
</organism>
<keyword evidence="2" id="KW-0472">Membrane</keyword>
<evidence type="ECO:0000313" key="4">
    <source>
        <dbReference type="Proteomes" id="UP000542210"/>
    </source>
</evidence>
<comment type="caution">
    <text evidence="3">The sequence shown here is derived from an EMBL/GenBank/DDBJ whole genome shotgun (WGS) entry which is preliminary data.</text>
</comment>
<feature type="transmembrane region" description="Helical" evidence="2">
    <location>
        <begin position="45"/>
        <end position="69"/>
    </location>
</feature>
<evidence type="ECO:0000256" key="2">
    <source>
        <dbReference type="SAM" id="Phobius"/>
    </source>
</evidence>
<protein>
    <submittedName>
        <fullName evidence="3">Uncharacterized protein</fullName>
    </submittedName>
</protein>
<keyword evidence="2" id="KW-0812">Transmembrane</keyword>
<evidence type="ECO:0000313" key="3">
    <source>
        <dbReference type="EMBL" id="MBB4704386.1"/>
    </source>
</evidence>
<name>A0A7W7DD43_9ACTN</name>
<dbReference type="AlphaFoldDB" id="A0A7W7DD43"/>